<dbReference type="InterPro" id="IPR000522">
    <property type="entry name" value="ABC_transptr_permease_BtuC"/>
</dbReference>
<dbReference type="OrthoDB" id="9055647at2"/>
<evidence type="ECO:0000313" key="10">
    <source>
        <dbReference type="Proteomes" id="UP000092611"/>
    </source>
</evidence>
<proteinExistence type="inferred from homology"/>
<feature type="transmembrane region" description="Helical" evidence="8">
    <location>
        <begin position="197"/>
        <end position="219"/>
    </location>
</feature>
<dbReference type="InterPro" id="IPR037294">
    <property type="entry name" value="ABC_BtuC-like"/>
</dbReference>
<feature type="transmembrane region" description="Helical" evidence="8">
    <location>
        <begin position="240"/>
        <end position="267"/>
    </location>
</feature>
<dbReference type="FunFam" id="1.10.3470.10:FF:000001">
    <property type="entry name" value="Vitamin B12 ABC transporter permease BtuC"/>
    <property type="match status" value="1"/>
</dbReference>
<dbReference type="Proteomes" id="UP000092611">
    <property type="component" value="Unassembled WGS sequence"/>
</dbReference>
<keyword evidence="4" id="KW-1003">Cell membrane</keyword>
<dbReference type="Gene3D" id="1.10.3470.10">
    <property type="entry name" value="ABC transporter involved in vitamin B12 uptake, BtuC"/>
    <property type="match status" value="1"/>
</dbReference>
<protein>
    <submittedName>
        <fullName evidence="9">ABC transporter permease</fullName>
    </submittedName>
</protein>
<gene>
    <name evidence="9" type="ORF">A9Z62_01455</name>
</gene>
<accession>A0A1B8PFI0</accession>
<dbReference type="AlphaFoldDB" id="A0A1B8PFI0"/>
<dbReference type="CDD" id="cd06550">
    <property type="entry name" value="TM_ABC_iron-siderophores_like"/>
    <property type="match status" value="1"/>
</dbReference>
<comment type="caution">
    <text evidence="9">The sequence shown here is derived from an EMBL/GenBank/DDBJ whole genome shotgun (WGS) entry which is preliminary data.</text>
</comment>
<dbReference type="Pfam" id="PF01032">
    <property type="entry name" value="FecCD"/>
    <property type="match status" value="1"/>
</dbReference>
<evidence type="ECO:0000256" key="2">
    <source>
        <dbReference type="ARBA" id="ARBA00007935"/>
    </source>
</evidence>
<keyword evidence="5 8" id="KW-0812">Transmembrane</keyword>
<feature type="transmembrane region" description="Helical" evidence="8">
    <location>
        <begin position="6"/>
        <end position="27"/>
    </location>
</feature>
<dbReference type="GO" id="GO:0033214">
    <property type="term" value="P:siderophore-iron import into cell"/>
    <property type="evidence" value="ECO:0007669"/>
    <property type="project" value="TreeGrafter"/>
</dbReference>
<keyword evidence="3" id="KW-0813">Transport</keyword>
<dbReference type="RefSeq" id="WP_065246256.1">
    <property type="nucleotide sequence ID" value="NZ_LZDL01000012.1"/>
</dbReference>
<comment type="subcellular location">
    <subcellularLocation>
        <location evidence="1">Cell membrane</location>
        <topology evidence="1">Multi-pass membrane protein</topology>
    </subcellularLocation>
</comment>
<evidence type="ECO:0000256" key="7">
    <source>
        <dbReference type="ARBA" id="ARBA00023136"/>
    </source>
</evidence>
<evidence type="ECO:0000256" key="6">
    <source>
        <dbReference type="ARBA" id="ARBA00022989"/>
    </source>
</evidence>
<feature type="transmembrane region" description="Helical" evidence="8">
    <location>
        <begin position="147"/>
        <end position="171"/>
    </location>
</feature>
<organism evidence="9 10">
    <name type="scientific">Haemophilus haemolyticus</name>
    <dbReference type="NCBI Taxonomy" id="726"/>
    <lineage>
        <taxon>Bacteria</taxon>
        <taxon>Pseudomonadati</taxon>
        <taxon>Pseudomonadota</taxon>
        <taxon>Gammaproteobacteria</taxon>
        <taxon>Pasteurellales</taxon>
        <taxon>Pasteurellaceae</taxon>
        <taxon>Haemophilus</taxon>
    </lineage>
</organism>
<dbReference type="SUPFAM" id="SSF81345">
    <property type="entry name" value="ABC transporter involved in vitamin B12 uptake, BtuC"/>
    <property type="match status" value="1"/>
</dbReference>
<sequence>MQLNSYSKILFGLTLLLVITAMISLGIGRYSLSVPQIGQILWAKATALEIDPVQQQVIFQVRLPRILTALCVGAGLALSGVVLQGIFRNPLVDPHIIGVTSGSAFGGTLAIFFGFSLYGLFASTILFGFGTLALVFLFSFKFNQRSLLMLILIGMILSGFFSALVSLLQYISDTEEKLPSIVFWLMGSFATSNWEKFLFFFVPFLLCNSILLSLSWRLNLLSLDEKEAKALGVKVAPLRWLVIFLSGSLVACQVAISGSIGWVGLIIPHLSRMLVGANHQRLLPCAMLVGATYMLLVDNVARSLSDAEIPISILTALIGTPLFGVLVYKLKCGGMNE</sequence>
<evidence type="ECO:0000256" key="3">
    <source>
        <dbReference type="ARBA" id="ARBA00022448"/>
    </source>
</evidence>
<dbReference type="GO" id="GO:0005886">
    <property type="term" value="C:plasma membrane"/>
    <property type="evidence" value="ECO:0007669"/>
    <property type="project" value="UniProtKB-SubCell"/>
</dbReference>
<dbReference type="PANTHER" id="PTHR30472">
    <property type="entry name" value="FERRIC ENTEROBACTIN TRANSPORT SYSTEM PERMEASE PROTEIN"/>
    <property type="match status" value="1"/>
</dbReference>
<keyword evidence="7 8" id="KW-0472">Membrane</keyword>
<dbReference type="PANTHER" id="PTHR30472:SF70">
    <property type="entry name" value="MOLYBDATE IMPORT SYSTEM PERMEASE PROTEIN MOLB"/>
    <property type="match status" value="1"/>
</dbReference>
<comment type="similarity">
    <text evidence="2">Belongs to the binding-protein-dependent transport system permease family. FecCD subfamily.</text>
</comment>
<evidence type="ECO:0000313" key="9">
    <source>
        <dbReference type="EMBL" id="OBX47443.1"/>
    </source>
</evidence>
<feature type="transmembrane region" description="Helical" evidence="8">
    <location>
        <begin position="309"/>
        <end position="328"/>
    </location>
</feature>
<name>A0A1B8PFI0_HAEHA</name>
<evidence type="ECO:0000256" key="1">
    <source>
        <dbReference type="ARBA" id="ARBA00004651"/>
    </source>
</evidence>
<feature type="transmembrane region" description="Helical" evidence="8">
    <location>
        <begin position="107"/>
        <end position="140"/>
    </location>
</feature>
<reference evidence="9 10" key="1">
    <citation type="submission" date="2016-06" db="EMBL/GenBank/DDBJ databases">
        <title>Draft genome of Haemophilus haemolyticus CCUG 24149.</title>
        <authorList>
            <person name="Engstrom-Jakobsson H."/>
            <person name="Salva-Serra F."/>
            <person name="Thorell K."/>
            <person name="Gonzales-Siles L."/>
            <person name="Karlsson R."/>
            <person name="Boulund F."/>
            <person name="Engstrand L."/>
            <person name="Kristiansson E."/>
            <person name="Moore E."/>
        </authorList>
    </citation>
    <scope>NUCLEOTIDE SEQUENCE [LARGE SCALE GENOMIC DNA]</scope>
    <source>
        <strain evidence="9 10">CCUG 24149</strain>
    </source>
</reference>
<keyword evidence="6 8" id="KW-1133">Transmembrane helix</keyword>
<evidence type="ECO:0000256" key="8">
    <source>
        <dbReference type="SAM" id="Phobius"/>
    </source>
</evidence>
<feature type="transmembrane region" description="Helical" evidence="8">
    <location>
        <begin position="66"/>
        <end position="87"/>
    </location>
</feature>
<evidence type="ECO:0000256" key="5">
    <source>
        <dbReference type="ARBA" id="ARBA00022692"/>
    </source>
</evidence>
<evidence type="ECO:0000256" key="4">
    <source>
        <dbReference type="ARBA" id="ARBA00022475"/>
    </source>
</evidence>
<dbReference type="EMBL" id="LZDL01000012">
    <property type="protein sequence ID" value="OBX47443.1"/>
    <property type="molecule type" value="Genomic_DNA"/>
</dbReference>
<dbReference type="GO" id="GO:0022857">
    <property type="term" value="F:transmembrane transporter activity"/>
    <property type="evidence" value="ECO:0007669"/>
    <property type="project" value="InterPro"/>
</dbReference>